<dbReference type="Proteomes" id="UP000886667">
    <property type="component" value="Unassembled WGS sequence"/>
</dbReference>
<evidence type="ECO:0000259" key="1">
    <source>
        <dbReference type="Pfam" id="PF08818"/>
    </source>
</evidence>
<sequence length="115" mass="13356">MVETVDRYIADLPEARKARFMRLHQMIVDEYPDAVVDMHYRMPTYRLGEGWVALANQKNYISLYTCSAAHIESFKRDHPQIKTGKGCINFKNKDPLPLDDLRLVVRHAITRPKGV</sequence>
<evidence type="ECO:0000313" key="2">
    <source>
        <dbReference type="EMBL" id="MCG7944766.1"/>
    </source>
</evidence>
<protein>
    <submittedName>
        <fullName evidence="2">DUF1801 domain-containing protein</fullName>
    </submittedName>
</protein>
<comment type="caution">
    <text evidence="2">The sequence shown here is derived from an EMBL/GenBank/DDBJ whole genome shotgun (WGS) entry which is preliminary data.</text>
</comment>
<dbReference type="AlphaFoldDB" id="A0A9E4N1G8"/>
<feature type="domain" description="YdhG-like" evidence="1">
    <location>
        <begin position="16"/>
        <end position="109"/>
    </location>
</feature>
<dbReference type="Gene3D" id="3.90.1150.200">
    <property type="match status" value="1"/>
</dbReference>
<reference evidence="2" key="1">
    <citation type="journal article" date="2021" name="Proc. Natl. Acad. Sci. U.S.A.">
        <title>Global biogeography of chemosynthetic symbionts reveals both localized and globally distributed symbiont groups. .</title>
        <authorList>
            <person name="Osvatic J.T."/>
            <person name="Wilkins L.G.E."/>
            <person name="Leibrecht L."/>
            <person name="Leray M."/>
            <person name="Zauner S."/>
            <person name="Polzin J."/>
            <person name="Camacho Y."/>
            <person name="Gros O."/>
            <person name="van Gils J.A."/>
            <person name="Eisen J.A."/>
            <person name="Petersen J.M."/>
            <person name="Yuen B."/>
        </authorList>
    </citation>
    <scope>NUCLEOTIDE SEQUENCE</scope>
    <source>
        <strain evidence="2">MAGclacostrist064TRANS</strain>
    </source>
</reference>
<proteinExistence type="predicted"/>
<name>A0A9E4N1G8_9GAMM</name>
<gene>
    <name evidence="2" type="ORF">JAZ07_00310</name>
</gene>
<dbReference type="Pfam" id="PF08818">
    <property type="entry name" value="DUF1801"/>
    <property type="match status" value="1"/>
</dbReference>
<accession>A0A9E4N1G8</accession>
<evidence type="ECO:0000313" key="3">
    <source>
        <dbReference type="Proteomes" id="UP000886667"/>
    </source>
</evidence>
<dbReference type="EMBL" id="JAEPCM010000014">
    <property type="protein sequence ID" value="MCG7944766.1"/>
    <property type="molecule type" value="Genomic_DNA"/>
</dbReference>
<dbReference type="InterPro" id="IPR014922">
    <property type="entry name" value="YdhG-like"/>
</dbReference>
<dbReference type="SUPFAM" id="SSF159888">
    <property type="entry name" value="YdhG-like"/>
    <property type="match status" value="1"/>
</dbReference>
<organism evidence="2 3">
    <name type="scientific">Candidatus Thiodiazotropha taylori</name>
    <dbReference type="NCBI Taxonomy" id="2792791"/>
    <lineage>
        <taxon>Bacteria</taxon>
        <taxon>Pseudomonadati</taxon>
        <taxon>Pseudomonadota</taxon>
        <taxon>Gammaproteobacteria</taxon>
        <taxon>Chromatiales</taxon>
        <taxon>Sedimenticolaceae</taxon>
        <taxon>Candidatus Thiodiazotropha</taxon>
    </lineage>
</organism>